<keyword evidence="8" id="KW-1185">Reference proteome</keyword>
<dbReference type="SUPFAM" id="SSF74650">
    <property type="entry name" value="Galactose mutarotase-like"/>
    <property type="match status" value="1"/>
</dbReference>
<evidence type="ECO:0000256" key="1">
    <source>
        <dbReference type="ARBA" id="ARBA00007806"/>
    </source>
</evidence>
<evidence type="ECO:0000259" key="3">
    <source>
        <dbReference type="Pfam" id="PF01055"/>
    </source>
</evidence>
<dbReference type="GO" id="GO:0004553">
    <property type="term" value="F:hydrolase activity, hydrolyzing O-glycosyl compounds"/>
    <property type="evidence" value="ECO:0007669"/>
    <property type="project" value="InterPro"/>
</dbReference>
<dbReference type="Gene3D" id="2.60.40.1760">
    <property type="entry name" value="glycosyl hydrolase (family 31)"/>
    <property type="match status" value="1"/>
</dbReference>
<reference evidence="8" key="1">
    <citation type="submission" date="2016-02" db="EMBL/GenBank/DDBJ databases">
        <title>Paenibacillus sp. LPB0068, isolated from Crassostrea gigas.</title>
        <authorList>
            <person name="Shin S.-K."/>
            <person name="Yi H."/>
        </authorList>
    </citation>
    <scope>NUCLEOTIDE SEQUENCE [LARGE SCALE GENOMIC DNA]</scope>
    <source>
        <strain evidence="8">KCTC 23969</strain>
    </source>
</reference>
<dbReference type="InterPro" id="IPR025887">
    <property type="entry name" value="Glyco_hydro_31_N_dom"/>
</dbReference>
<dbReference type="GO" id="GO:0005975">
    <property type="term" value="P:carbohydrate metabolic process"/>
    <property type="evidence" value="ECO:0007669"/>
    <property type="project" value="InterPro"/>
</dbReference>
<evidence type="ECO:0000259" key="6">
    <source>
        <dbReference type="Pfam" id="PF21365"/>
    </source>
</evidence>
<evidence type="ECO:0000259" key="5">
    <source>
        <dbReference type="Pfam" id="PF17137"/>
    </source>
</evidence>
<gene>
    <name evidence="7" type="ORF">LPB301_02440</name>
</gene>
<protein>
    <submittedName>
        <fullName evidence="7">Alpha-glycosidase</fullName>
    </submittedName>
</protein>
<feature type="domain" description="Glycosyl hydrolase family 31 C-terminal" evidence="6">
    <location>
        <begin position="588"/>
        <end position="674"/>
    </location>
</feature>
<dbReference type="Pfam" id="PF01055">
    <property type="entry name" value="Glyco_hydro_31_2nd"/>
    <property type="match status" value="1"/>
</dbReference>
<dbReference type="PANTHER" id="PTHR43863:SF2">
    <property type="entry name" value="MALTASE-GLUCOAMYLASE"/>
    <property type="match status" value="1"/>
</dbReference>
<dbReference type="InterPro" id="IPR011013">
    <property type="entry name" value="Gal_mutarotase_sf_dom"/>
</dbReference>
<dbReference type="InterPro" id="IPR048395">
    <property type="entry name" value="Glyco_hydro_31_C"/>
</dbReference>
<dbReference type="STRING" id="996801.BW723_07050"/>
<dbReference type="Pfam" id="PF13802">
    <property type="entry name" value="Gal_mutarotas_2"/>
    <property type="match status" value="1"/>
</dbReference>
<evidence type="ECO:0000256" key="2">
    <source>
        <dbReference type="RuleBase" id="RU361185"/>
    </source>
</evidence>
<organism evidence="7 8">
    <name type="scientific">Polaribacter reichenbachii</name>
    <dbReference type="NCBI Taxonomy" id="996801"/>
    <lineage>
        <taxon>Bacteria</taxon>
        <taxon>Pseudomonadati</taxon>
        <taxon>Bacteroidota</taxon>
        <taxon>Flavobacteriia</taxon>
        <taxon>Flavobacteriales</taxon>
        <taxon>Flavobacteriaceae</taxon>
    </lineage>
</organism>
<comment type="caution">
    <text evidence="7">The sequence shown here is derived from an EMBL/GenBank/DDBJ whole genome shotgun (WGS) entry which is preliminary data.</text>
</comment>
<dbReference type="SUPFAM" id="SSF51445">
    <property type="entry name" value="(Trans)glycosidases"/>
    <property type="match status" value="1"/>
</dbReference>
<dbReference type="GO" id="GO:0030246">
    <property type="term" value="F:carbohydrate binding"/>
    <property type="evidence" value="ECO:0007669"/>
    <property type="project" value="InterPro"/>
</dbReference>
<dbReference type="OrthoDB" id="176168at2"/>
<dbReference type="InterPro" id="IPR017853">
    <property type="entry name" value="GH"/>
</dbReference>
<evidence type="ECO:0000259" key="4">
    <source>
        <dbReference type="Pfam" id="PF13802"/>
    </source>
</evidence>
<dbReference type="KEGG" id="prn:BW723_07050"/>
<dbReference type="Gene3D" id="3.20.20.80">
    <property type="entry name" value="Glycosidases"/>
    <property type="match status" value="1"/>
</dbReference>
<dbReference type="AlphaFoldDB" id="A0A1B8U6K7"/>
<sequence>MKFFTTFCLIIISSLTLSQTKFNSFKKIISQKENEVKIQTENTTVILEFCSSSIVRIRTAWDGEFEENEPWMVTKYNWPNVNYQLENNENSVLISTTKIDLHINKNPFKIEFYDKKGKLLTSDNENGSIKNNKKITSYKNLQENEHFFGFGERMDFLDRRGKKVTLDVGRGIGLPHIIGAYNVLEANYSPVPFFISTNGYGIFFHNSNPTTFDMGYTAKETYSFSAEGGELDYYFMYGPDFSTILDLYTSITGKSPLLPKFALGLQVGTYSGGTWGHEEKTSTEYVVNLVKKFRSSKIPLDVLHLDSTWRIFGENGGKGATSFEWRETFDDPEKMFKDLYDLNLNMVGIHLRPRFDNGKNLRLLDEARKKGFVYPEKDNPGEFVNFFDEKAVDWWFENGVKLVAKQGAMFLKTDEGSAFGRKANESNKTGPKGDKIKTLHNIFPLAYAKAAYEKFQDYNGIRGMNNTREGFAGIQRYPFIFAGDWPSEWQYFEPVIKAGLNIGLSGVSNWAHCMGGFEHVADPELYIRWTQFGLLSPIAHLFGMEHPNYKEPWNYGEDALKIFKKYDDLRYSLIPYLYSHSYENHISGAPLMRALVLNYQNDENVYNITDQYMLGESFLICPVTKKGAKTRVVYLPEGTWTDYWTGKIYQGKQHYSVLCPLDKLPIFIKEGAIIPTQETLQYIGEKEISKLTLDIYPNASNTFTIYNDDGKTLQYKEGNYNTTLLESEVLKSEIKFNIHKTKGIYKGKKINYTAKFHLAKKPKKVTINGKNITLTDVYKNGVLVISPKEYNDTDILIQIKK</sequence>
<proteinExistence type="inferred from homology"/>
<name>A0A1B8U6K7_9FLAO</name>
<keyword evidence="2" id="KW-0378">Hydrolase</keyword>
<evidence type="ECO:0000313" key="8">
    <source>
        <dbReference type="Proteomes" id="UP000092612"/>
    </source>
</evidence>
<feature type="domain" description="Glycoside hydrolase family 31 TIM barrel" evidence="3">
    <location>
        <begin position="256"/>
        <end position="579"/>
    </location>
</feature>
<dbReference type="PANTHER" id="PTHR43863">
    <property type="entry name" value="HYDROLASE, PUTATIVE (AFU_ORTHOLOGUE AFUA_1G03140)-RELATED"/>
    <property type="match status" value="1"/>
</dbReference>
<accession>A0A1B8U6K7</accession>
<dbReference type="InterPro" id="IPR013780">
    <property type="entry name" value="Glyco_hydro_b"/>
</dbReference>
<dbReference type="Gene3D" id="2.60.40.1180">
    <property type="entry name" value="Golgi alpha-mannosidase II"/>
    <property type="match status" value="2"/>
</dbReference>
<dbReference type="CDD" id="cd06589">
    <property type="entry name" value="GH31"/>
    <property type="match status" value="1"/>
</dbReference>
<dbReference type="Pfam" id="PF17137">
    <property type="entry name" value="DUF5110"/>
    <property type="match status" value="1"/>
</dbReference>
<feature type="domain" description="Glycoside hydrolase family 31 N-terminal" evidence="4">
    <location>
        <begin position="45"/>
        <end position="213"/>
    </location>
</feature>
<keyword evidence="2 7" id="KW-0326">Glycosidase</keyword>
<dbReference type="RefSeq" id="WP_068356901.1">
    <property type="nucleotide sequence ID" value="NZ_CP019337.1"/>
</dbReference>
<dbReference type="EMBL" id="LSFL01000004">
    <property type="protein sequence ID" value="OBY67526.1"/>
    <property type="molecule type" value="Genomic_DNA"/>
</dbReference>
<dbReference type="InterPro" id="IPR051816">
    <property type="entry name" value="Glycosyl_Hydrolase_31"/>
</dbReference>
<dbReference type="Proteomes" id="UP000092612">
    <property type="component" value="Unassembled WGS sequence"/>
</dbReference>
<dbReference type="SUPFAM" id="SSF51011">
    <property type="entry name" value="Glycosyl hydrolase domain"/>
    <property type="match status" value="1"/>
</dbReference>
<dbReference type="CDD" id="cd14752">
    <property type="entry name" value="GH31_N"/>
    <property type="match status" value="1"/>
</dbReference>
<feature type="domain" description="DUF5110" evidence="5">
    <location>
        <begin position="690"/>
        <end position="757"/>
    </location>
</feature>
<dbReference type="InterPro" id="IPR033403">
    <property type="entry name" value="DUF5110"/>
</dbReference>
<dbReference type="InterPro" id="IPR000322">
    <property type="entry name" value="Glyco_hydro_31_TIM"/>
</dbReference>
<comment type="similarity">
    <text evidence="1 2">Belongs to the glycosyl hydrolase 31 family.</text>
</comment>
<dbReference type="Pfam" id="PF21365">
    <property type="entry name" value="Glyco_hydro_31_3rd"/>
    <property type="match status" value="1"/>
</dbReference>
<evidence type="ECO:0000313" key="7">
    <source>
        <dbReference type="EMBL" id="OBY67526.1"/>
    </source>
</evidence>